<dbReference type="GO" id="GO:0009117">
    <property type="term" value="P:nucleotide metabolic process"/>
    <property type="evidence" value="ECO:0007669"/>
    <property type="project" value="UniProtKB-KW"/>
</dbReference>
<evidence type="ECO:0000256" key="1">
    <source>
        <dbReference type="ARBA" id="ARBA00004496"/>
    </source>
</evidence>
<name>A0A2Z5ADP1_9PSED</name>
<comment type="similarity">
    <text evidence="7 9">Belongs to the Maf family. YceF subfamily.</text>
</comment>
<gene>
    <name evidence="10" type="ORF">CE139_21145</name>
</gene>
<evidence type="ECO:0000256" key="2">
    <source>
        <dbReference type="ARBA" id="ARBA00022490"/>
    </source>
</evidence>
<comment type="cofactor">
    <cofactor evidence="9">
        <name>a divalent metal cation</name>
        <dbReference type="ChEBI" id="CHEBI:60240"/>
    </cofactor>
</comment>
<sequence>MPRILLASSSPYRRQLLERLQLPFAHQSPDIDETPLPGETPQALVERLARAKATALADQREPTLIIGSDQATAIEGEILGKPLTYARAHQQLTRASGRTLVFHTGLAVLDSRSGECRSEVVDFQVRFRPLDAATIDRYLRAEQPYDCTGSFKAEGLGIALFEAMQGEDPTSLIGLPLIRLAALLRQAGVQVP</sequence>
<proteinExistence type="inferred from homology"/>
<dbReference type="FunFam" id="3.90.950.10:FF:000005">
    <property type="entry name" value="7-methyl-GTP pyrophosphatase"/>
    <property type="match status" value="1"/>
</dbReference>
<feature type="active site" description="Proton acceptor" evidence="9">
    <location>
        <position position="69"/>
    </location>
</feature>
<dbReference type="SUPFAM" id="SSF52972">
    <property type="entry name" value="ITPase-like"/>
    <property type="match status" value="1"/>
</dbReference>
<evidence type="ECO:0000256" key="9">
    <source>
        <dbReference type="HAMAP-Rule" id="MF_00528"/>
    </source>
</evidence>
<dbReference type="PANTHER" id="PTHR43213">
    <property type="entry name" value="BIFUNCTIONAL DTTP/UTP PYROPHOSPHATASE/METHYLTRANSFERASE PROTEIN-RELATED"/>
    <property type="match status" value="1"/>
</dbReference>
<dbReference type="Pfam" id="PF02545">
    <property type="entry name" value="Maf"/>
    <property type="match status" value="1"/>
</dbReference>
<dbReference type="Proteomes" id="UP000250579">
    <property type="component" value="Chromosome"/>
</dbReference>
<reference evidence="10 11" key="1">
    <citation type="submission" date="2017-06" db="EMBL/GenBank/DDBJ databases">
        <title>Evolution towards high GC content and high-temperature stress adaptation in endophytic Pseudomonas oryzihabitans impacted its plant-growth promoting traits.</title>
        <authorList>
            <person name="Nascimento F.X."/>
        </authorList>
    </citation>
    <scope>NUCLEOTIDE SEQUENCE [LARGE SCALE GENOMIC DNA]</scope>
    <source>
        <strain evidence="10 11">MS8</strain>
    </source>
</reference>
<comment type="caution">
    <text evidence="9">Lacks conserved residue(s) required for the propagation of feature annotation.</text>
</comment>
<dbReference type="EC" id="3.6.1.-" evidence="9"/>
<dbReference type="CDD" id="cd00555">
    <property type="entry name" value="Maf"/>
    <property type="match status" value="1"/>
</dbReference>
<dbReference type="AlphaFoldDB" id="A0A2Z5ADP1"/>
<dbReference type="GO" id="GO:0047429">
    <property type="term" value="F:nucleoside triphosphate diphosphatase activity"/>
    <property type="evidence" value="ECO:0007669"/>
    <property type="project" value="InterPro"/>
</dbReference>
<accession>A0A2Z5ADP1</accession>
<evidence type="ECO:0000256" key="4">
    <source>
        <dbReference type="ARBA" id="ARBA00023080"/>
    </source>
</evidence>
<dbReference type="EMBL" id="CP022198">
    <property type="protein sequence ID" value="AXA68199.1"/>
    <property type="molecule type" value="Genomic_DNA"/>
</dbReference>
<feature type="site" description="Important for substrate specificity" evidence="9">
    <location>
        <position position="70"/>
    </location>
</feature>
<feature type="site" description="Important for substrate specificity" evidence="9">
    <location>
        <position position="12"/>
    </location>
</feature>
<protein>
    <recommendedName>
        <fullName evidence="8 9">7-methyl-GTP pyrophosphatase</fullName>
        <shortName evidence="9">m(7)GTP pyrophosphatase</shortName>
        <ecNumber evidence="9">3.6.1.-</ecNumber>
    </recommendedName>
</protein>
<comment type="catalytic activity">
    <reaction evidence="5 9">
        <text>N(7)-methyl-GTP + H2O = N(7)-methyl-GMP + diphosphate + H(+)</text>
        <dbReference type="Rhea" id="RHEA:58744"/>
        <dbReference type="ChEBI" id="CHEBI:15377"/>
        <dbReference type="ChEBI" id="CHEBI:15378"/>
        <dbReference type="ChEBI" id="CHEBI:33019"/>
        <dbReference type="ChEBI" id="CHEBI:58285"/>
        <dbReference type="ChEBI" id="CHEBI:87133"/>
    </reaction>
</comment>
<dbReference type="InterPro" id="IPR003697">
    <property type="entry name" value="Maf-like"/>
</dbReference>
<dbReference type="InterPro" id="IPR029001">
    <property type="entry name" value="ITPase-like_fam"/>
</dbReference>
<dbReference type="NCBIfam" id="TIGR00172">
    <property type="entry name" value="maf"/>
    <property type="match status" value="1"/>
</dbReference>
<dbReference type="GO" id="GO:0005737">
    <property type="term" value="C:cytoplasm"/>
    <property type="evidence" value="ECO:0007669"/>
    <property type="project" value="UniProtKB-SubCell"/>
</dbReference>
<keyword evidence="2 9" id="KW-0963">Cytoplasm</keyword>
<dbReference type="RefSeq" id="WP_208692207.1">
    <property type="nucleotide sequence ID" value="NZ_CP022198.1"/>
</dbReference>
<dbReference type="HAMAP" id="MF_00528">
    <property type="entry name" value="Maf"/>
    <property type="match status" value="1"/>
</dbReference>
<comment type="subcellular location">
    <subcellularLocation>
        <location evidence="1 9">Cytoplasm</location>
    </subcellularLocation>
</comment>
<evidence type="ECO:0000313" key="11">
    <source>
        <dbReference type="Proteomes" id="UP000250579"/>
    </source>
</evidence>
<comment type="function">
    <text evidence="6 9">Nucleoside triphosphate pyrophosphatase that hydrolyzes 7-methyl-GTP (m(7)GTP). May have a dual role in cell division arrest and in preventing the incorporation of modified nucleotides into cellular nucleic acids.</text>
</comment>
<keyword evidence="4 9" id="KW-0546">Nucleotide metabolism</keyword>
<dbReference type="PIRSF" id="PIRSF006305">
    <property type="entry name" value="Maf"/>
    <property type="match status" value="1"/>
</dbReference>
<evidence type="ECO:0000313" key="10">
    <source>
        <dbReference type="EMBL" id="AXA68199.1"/>
    </source>
</evidence>
<dbReference type="PANTHER" id="PTHR43213:SF10">
    <property type="entry name" value="7-METHYL-GTP PYROPHOSPHATASE"/>
    <property type="match status" value="1"/>
</dbReference>
<keyword evidence="3 9" id="KW-0378">Hydrolase</keyword>
<feature type="site" description="Important for substrate specificity" evidence="9">
    <location>
        <position position="154"/>
    </location>
</feature>
<dbReference type="Gene3D" id="3.90.950.10">
    <property type="match status" value="1"/>
</dbReference>
<evidence type="ECO:0000256" key="6">
    <source>
        <dbReference type="ARBA" id="ARBA00053369"/>
    </source>
</evidence>
<evidence type="ECO:0000256" key="8">
    <source>
        <dbReference type="ARBA" id="ARBA00068163"/>
    </source>
</evidence>
<evidence type="ECO:0000256" key="3">
    <source>
        <dbReference type="ARBA" id="ARBA00022801"/>
    </source>
</evidence>
<evidence type="ECO:0000256" key="7">
    <source>
        <dbReference type="ARBA" id="ARBA00060749"/>
    </source>
</evidence>
<evidence type="ECO:0000256" key="5">
    <source>
        <dbReference type="ARBA" id="ARBA00050213"/>
    </source>
</evidence>
<dbReference type="STRING" id="47885.APT59_15860"/>
<organism evidence="10 11">
    <name type="scientific">Pseudomonas oryzihabitans</name>
    <dbReference type="NCBI Taxonomy" id="47885"/>
    <lineage>
        <taxon>Bacteria</taxon>
        <taxon>Pseudomonadati</taxon>
        <taxon>Pseudomonadota</taxon>
        <taxon>Gammaproteobacteria</taxon>
        <taxon>Pseudomonadales</taxon>
        <taxon>Pseudomonadaceae</taxon>
        <taxon>Pseudomonas</taxon>
    </lineage>
</organism>